<evidence type="ECO:0000256" key="1">
    <source>
        <dbReference type="ARBA" id="ARBA00006995"/>
    </source>
</evidence>
<dbReference type="Pfam" id="PF13374">
    <property type="entry name" value="TPR_10"/>
    <property type="match status" value="1"/>
</dbReference>
<keyword evidence="6" id="KW-1185">Reference proteome</keyword>
<accession>A0A1I8NMN6</accession>
<dbReference type="Pfam" id="PF07719">
    <property type="entry name" value="TPR_2"/>
    <property type="match status" value="1"/>
</dbReference>
<keyword evidence="2" id="KW-0677">Repeat</keyword>
<dbReference type="Proteomes" id="UP000095300">
    <property type="component" value="Unassembled WGS sequence"/>
</dbReference>
<dbReference type="OrthoDB" id="539634at2759"/>
<dbReference type="SUPFAM" id="SSF48452">
    <property type="entry name" value="TPR-like"/>
    <property type="match status" value="1"/>
</dbReference>
<dbReference type="InterPro" id="IPR013105">
    <property type="entry name" value="TPR_2"/>
</dbReference>
<evidence type="ECO:0000256" key="2">
    <source>
        <dbReference type="ARBA" id="ARBA00022737"/>
    </source>
</evidence>
<dbReference type="VEuPathDB" id="VectorBase:SCAU000386"/>
<dbReference type="AlphaFoldDB" id="A0A1I8NMN6"/>
<name>A0A1I8NMN6_STOCA</name>
<dbReference type="PANTHER" id="PTHR21405:SF0">
    <property type="entry name" value="TETRATRICOPEPTIDE REPEAT PROTEIN 36"/>
    <property type="match status" value="1"/>
</dbReference>
<reference evidence="5" key="1">
    <citation type="submission" date="2020-05" db="UniProtKB">
        <authorList>
            <consortium name="EnsemblMetazoa"/>
        </authorList>
    </citation>
    <scope>IDENTIFICATION</scope>
    <source>
        <strain evidence="5">USDA</strain>
    </source>
</reference>
<comment type="similarity">
    <text evidence="1">Belongs to the TTC36 family.</text>
</comment>
<gene>
    <name evidence="5" type="primary">106084652</name>
</gene>
<dbReference type="EnsemblMetazoa" id="SCAU000386-RA">
    <property type="protein sequence ID" value="SCAU000386-PA"/>
    <property type="gene ID" value="SCAU000386"/>
</dbReference>
<dbReference type="PROSITE" id="PS50005">
    <property type="entry name" value="TPR"/>
    <property type="match status" value="1"/>
</dbReference>
<keyword evidence="3 4" id="KW-0802">TPR repeat</keyword>
<evidence type="ECO:0000313" key="6">
    <source>
        <dbReference type="Proteomes" id="UP000095300"/>
    </source>
</evidence>
<dbReference type="InterPro" id="IPR011990">
    <property type="entry name" value="TPR-like_helical_dom_sf"/>
</dbReference>
<evidence type="ECO:0000256" key="4">
    <source>
        <dbReference type="PROSITE-ProRule" id="PRU00339"/>
    </source>
</evidence>
<dbReference type="InterPro" id="IPR019734">
    <property type="entry name" value="TPR_rpt"/>
</dbReference>
<organism evidence="5 6">
    <name type="scientific">Stomoxys calcitrans</name>
    <name type="common">Stable fly</name>
    <name type="synonym">Conops calcitrans</name>
    <dbReference type="NCBI Taxonomy" id="35570"/>
    <lineage>
        <taxon>Eukaryota</taxon>
        <taxon>Metazoa</taxon>
        <taxon>Ecdysozoa</taxon>
        <taxon>Arthropoda</taxon>
        <taxon>Hexapoda</taxon>
        <taxon>Insecta</taxon>
        <taxon>Pterygota</taxon>
        <taxon>Neoptera</taxon>
        <taxon>Endopterygota</taxon>
        <taxon>Diptera</taxon>
        <taxon>Brachycera</taxon>
        <taxon>Muscomorpha</taxon>
        <taxon>Muscoidea</taxon>
        <taxon>Muscidae</taxon>
        <taxon>Stomoxys</taxon>
    </lineage>
</organism>
<sequence length="193" mass="21792">MPQVITKSCLSAHDQQVLESVFNPLELTSSLAPEHINADSTEILVDADDYDYPEDIVNKSKTLEIEAVKLIEENHLDTAALEKFAEALKLTPKRASIYNNRAQALRLAGKDEDAFDDLDKAIEYGATQLKTKCHAYCQRGVLYRKKEKLDEARRDFEEAAKLGSKFAKTQLVEINPFAALCNQMLRQAFDQLK</sequence>
<dbReference type="KEGG" id="scac:106084652"/>
<evidence type="ECO:0000313" key="5">
    <source>
        <dbReference type="EnsemblMetazoa" id="SCAU000386-PA"/>
    </source>
</evidence>
<dbReference type="STRING" id="35570.A0A1I8NMN6"/>
<dbReference type="GO" id="GO:0006570">
    <property type="term" value="P:tyrosine metabolic process"/>
    <property type="evidence" value="ECO:0007669"/>
    <property type="project" value="TreeGrafter"/>
</dbReference>
<dbReference type="PANTHER" id="PTHR21405">
    <property type="entry name" value="CDNA SEQUENCE BC021608"/>
    <property type="match status" value="1"/>
</dbReference>
<dbReference type="Gene3D" id="1.25.40.10">
    <property type="entry name" value="Tetratricopeptide repeat domain"/>
    <property type="match status" value="1"/>
</dbReference>
<dbReference type="SMART" id="SM00028">
    <property type="entry name" value="TPR"/>
    <property type="match status" value="2"/>
</dbReference>
<evidence type="ECO:0000256" key="3">
    <source>
        <dbReference type="ARBA" id="ARBA00022803"/>
    </source>
</evidence>
<proteinExistence type="inferred from homology"/>
<feature type="repeat" description="TPR" evidence="4">
    <location>
        <begin position="133"/>
        <end position="166"/>
    </location>
</feature>
<protein>
    <submittedName>
        <fullName evidence="5">Uncharacterized protein</fullName>
    </submittedName>
</protein>
<dbReference type="InterPro" id="IPR038906">
    <property type="entry name" value="TTC36"/>
</dbReference>